<dbReference type="InterPro" id="IPR005856">
    <property type="entry name" value="Cys_synth"/>
</dbReference>
<evidence type="ECO:0000256" key="1">
    <source>
        <dbReference type="ARBA" id="ARBA00001933"/>
    </source>
</evidence>
<dbReference type="InterPro" id="IPR005859">
    <property type="entry name" value="CysK"/>
</dbReference>
<dbReference type="SUPFAM" id="SSF53686">
    <property type="entry name" value="Tryptophan synthase beta subunit-like PLP-dependent enzymes"/>
    <property type="match status" value="1"/>
</dbReference>
<evidence type="ECO:0000256" key="7">
    <source>
        <dbReference type="ARBA" id="ARBA00029440"/>
    </source>
</evidence>
<dbReference type="InterPro" id="IPR036052">
    <property type="entry name" value="TrpB-like_PALP_sf"/>
</dbReference>
<dbReference type="Pfam" id="PF00291">
    <property type="entry name" value="PALP"/>
    <property type="match status" value="1"/>
</dbReference>
<dbReference type="GO" id="GO:0006535">
    <property type="term" value="P:cysteine biosynthetic process from serine"/>
    <property type="evidence" value="ECO:0007669"/>
    <property type="project" value="InterPro"/>
</dbReference>
<dbReference type="NCBIfam" id="TIGR01136">
    <property type="entry name" value="cysKM"/>
    <property type="match status" value="1"/>
</dbReference>
<sequence>MEGLRGIPSLLGSRGEDGEEHIASNITELIGWTPLIELKRIANKDGINARVIGKFESYQPLSSVKDRSALRMIEDAEEKGLISPGVTTLVESTSGNLGIGLMYIALQKGYKFIAVTFAKLSLDKQILLKYLGAEVSLTDPALGFKGIFDRIEELKKEIPNVHVLNQFTNPANPEAHFRWTGPEIWHDTAGKVDIFVAGVGSGGTLSGAGKYLKMKNPDIKIICVEPAESAVISGGEPGSHKIQGIGAGFIPENVDTSCIDEVVAVTSDEAMANARRLATEEGLLVGISSGANVAACLKVVAAREENKGKMIVTMFPSGGERYVNSELFAQVREEYSRVYHLGEATTTIAAVELRWNRPNAGSTRGTLLSCFVGSWGRRRRRRRSRCVSPARPVGNDGAVEWGNGEANRFETLWCSGSCEEVGNEAVPGADSRFSWDVSFSVLIGTRKEGKLKESKLEEMGSTMVSLAEWARASQPIGNEPLLQTHTNWPLSWSIKDVSHFM</sequence>
<evidence type="ECO:0000256" key="4">
    <source>
        <dbReference type="ARBA" id="ARBA00022679"/>
    </source>
</evidence>
<dbReference type="CDD" id="cd01561">
    <property type="entry name" value="CBS_like"/>
    <property type="match status" value="1"/>
</dbReference>
<dbReference type="NCBIfam" id="TIGR01139">
    <property type="entry name" value="cysK"/>
    <property type="match status" value="1"/>
</dbReference>
<organism evidence="11">
    <name type="scientific">Ananas comosus var. bracteatus</name>
    <name type="common">red pineapple</name>
    <dbReference type="NCBI Taxonomy" id="296719"/>
    <lineage>
        <taxon>Eukaryota</taxon>
        <taxon>Viridiplantae</taxon>
        <taxon>Streptophyta</taxon>
        <taxon>Embryophyta</taxon>
        <taxon>Tracheophyta</taxon>
        <taxon>Spermatophyta</taxon>
        <taxon>Magnoliopsida</taxon>
        <taxon>Liliopsida</taxon>
        <taxon>Poales</taxon>
        <taxon>Bromeliaceae</taxon>
        <taxon>Bromelioideae</taxon>
        <taxon>Ananas</taxon>
    </lineage>
</organism>
<evidence type="ECO:0000259" key="10">
    <source>
        <dbReference type="Pfam" id="PF00291"/>
    </source>
</evidence>
<comment type="pathway">
    <text evidence="7">Amino-acid biosynthesis.</text>
</comment>
<gene>
    <name evidence="11" type="ORF">CB5_LOCUS28524</name>
</gene>
<dbReference type="AlphaFoldDB" id="A0A6V7QQ96"/>
<accession>A0A6V7QQ96</accession>
<feature type="domain" description="Tryptophan synthase beta chain-like PALP" evidence="10">
    <location>
        <begin position="26"/>
        <end position="316"/>
    </location>
</feature>
<evidence type="ECO:0000256" key="6">
    <source>
        <dbReference type="ARBA" id="ARBA00023192"/>
    </source>
</evidence>
<evidence type="ECO:0000256" key="9">
    <source>
        <dbReference type="PIRSR" id="PIRSR605856-51"/>
    </source>
</evidence>
<dbReference type="GO" id="GO:0004124">
    <property type="term" value="F:cysteine synthase activity"/>
    <property type="evidence" value="ECO:0007669"/>
    <property type="project" value="InterPro"/>
</dbReference>
<evidence type="ECO:0000313" key="11">
    <source>
        <dbReference type="EMBL" id="CAD1845313.1"/>
    </source>
</evidence>
<keyword evidence="4" id="KW-0808">Transferase</keyword>
<dbReference type="PANTHER" id="PTHR10314">
    <property type="entry name" value="CYSTATHIONINE BETA-SYNTHASE"/>
    <property type="match status" value="1"/>
</dbReference>
<protein>
    <recommendedName>
        <fullName evidence="10">Tryptophan synthase beta chain-like PALP domain-containing protein</fullName>
    </recommendedName>
</protein>
<dbReference type="InterPro" id="IPR001926">
    <property type="entry name" value="TrpB-like_PALP"/>
</dbReference>
<dbReference type="EMBL" id="CAJEUB010000001">
    <property type="protein sequence ID" value="CAD1845313.1"/>
    <property type="molecule type" value="Genomic_DNA"/>
</dbReference>
<feature type="binding site" evidence="8">
    <location>
        <position position="96"/>
    </location>
    <ligand>
        <name>pyridoxal 5'-phosphate</name>
        <dbReference type="ChEBI" id="CHEBI:597326"/>
    </ligand>
</feature>
<dbReference type="Gene3D" id="3.40.50.1100">
    <property type="match status" value="2"/>
</dbReference>
<keyword evidence="3" id="KW-0028">Amino-acid biosynthesis</keyword>
<evidence type="ECO:0000256" key="5">
    <source>
        <dbReference type="ARBA" id="ARBA00022898"/>
    </source>
</evidence>
<evidence type="ECO:0000256" key="2">
    <source>
        <dbReference type="ARBA" id="ARBA00007103"/>
    </source>
</evidence>
<reference evidence="11" key="1">
    <citation type="submission" date="2020-07" db="EMBL/GenBank/DDBJ databases">
        <authorList>
            <person name="Lin J."/>
        </authorList>
    </citation>
    <scope>NUCLEOTIDE SEQUENCE</scope>
</reference>
<proteinExistence type="inferred from homology"/>
<keyword evidence="5 8" id="KW-0663">Pyridoxal phosphate</keyword>
<comment type="cofactor">
    <cofactor evidence="1 8">
        <name>pyridoxal 5'-phosphate</name>
        <dbReference type="ChEBI" id="CHEBI:597326"/>
    </cofactor>
</comment>
<comment type="similarity">
    <text evidence="2">Belongs to the cysteine synthase/cystathionine beta-synthase family.</text>
</comment>
<dbReference type="InterPro" id="IPR050214">
    <property type="entry name" value="Cys_Synth/Cystath_Beta-Synth"/>
</dbReference>
<evidence type="ECO:0000256" key="3">
    <source>
        <dbReference type="ARBA" id="ARBA00022605"/>
    </source>
</evidence>
<feature type="binding site" evidence="8">
    <location>
        <position position="288"/>
    </location>
    <ligand>
        <name>pyridoxal 5'-phosphate</name>
        <dbReference type="ChEBI" id="CHEBI:597326"/>
    </ligand>
</feature>
<feature type="modified residue" description="N6-(pyridoxal phosphate)lysine" evidence="9">
    <location>
        <position position="65"/>
    </location>
</feature>
<dbReference type="FunFam" id="3.40.50.1100:FF:000006">
    <property type="entry name" value="Cysteine synthase"/>
    <property type="match status" value="1"/>
</dbReference>
<name>A0A6V7QQ96_ANACO</name>
<feature type="binding site" evidence="8">
    <location>
        <begin position="200"/>
        <end position="204"/>
    </location>
    <ligand>
        <name>pyridoxal 5'-phosphate</name>
        <dbReference type="ChEBI" id="CHEBI:597326"/>
    </ligand>
</feature>
<evidence type="ECO:0000256" key="8">
    <source>
        <dbReference type="PIRSR" id="PIRSR605856-50"/>
    </source>
</evidence>
<keyword evidence="6" id="KW-0198">Cysteine biosynthesis</keyword>